<sequence length="180" mass="20119">MALISRSFTDLSRRRFIQGIAGTSAVILTTSFSGSARASDMMPFLKASSLLCGIELDRSYIQLGERIYRALTQGATPQDIKNWQRLIDVLAKLPAKTTEKHLHQKLKSMGPRYLEKARLLARVWYTGRIERKSGASAGTFEVITYDEALVWQACTFTKPPVTCGGHFGYWQHPYSGTGNI</sequence>
<proteinExistence type="predicted"/>
<dbReference type="InterPro" id="IPR006311">
    <property type="entry name" value="TAT_signal"/>
</dbReference>
<dbReference type="InterPro" id="IPR024651">
    <property type="entry name" value="FAD-SLDH_ssu"/>
</dbReference>
<reference evidence="1" key="1">
    <citation type="journal article" date="2014" name="Int. J. Syst. Evol. Microbiol.">
        <title>Complete genome sequence of Corynebacterium casei LMG S-19264T (=DSM 44701T), isolated from a smear-ripened cheese.</title>
        <authorList>
            <consortium name="US DOE Joint Genome Institute (JGI-PGF)"/>
            <person name="Walter F."/>
            <person name="Albersmeier A."/>
            <person name="Kalinowski J."/>
            <person name="Ruckert C."/>
        </authorList>
    </citation>
    <scope>NUCLEOTIDE SEQUENCE</scope>
    <source>
        <strain evidence="1">CGMCC 1.15254</strain>
    </source>
</reference>
<accession>A0A917BT71</accession>
<name>A0A917BT71_9PROT</name>
<gene>
    <name evidence="1" type="ORF">GCM10011332_09210</name>
</gene>
<dbReference type="Proteomes" id="UP000632498">
    <property type="component" value="Unassembled WGS sequence"/>
</dbReference>
<evidence type="ECO:0000313" key="1">
    <source>
        <dbReference type="EMBL" id="GGF57852.1"/>
    </source>
</evidence>
<dbReference type="EMBL" id="BMHV01000005">
    <property type="protein sequence ID" value="GGF57852.1"/>
    <property type="molecule type" value="Genomic_DNA"/>
</dbReference>
<dbReference type="RefSeq" id="WP_188662156.1">
    <property type="nucleotide sequence ID" value="NZ_BMHV01000005.1"/>
</dbReference>
<dbReference type="Pfam" id="PF12318">
    <property type="entry name" value="FAD-SLDH"/>
    <property type="match status" value="1"/>
</dbReference>
<dbReference type="PROSITE" id="PS51318">
    <property type="entry name" value="TAT"/>
    <property type="match status" value="1"/>
</dbReference>
<reference evidence="1" key="2">
    <citation type="submission" date="2020-09" db="EMBL/GenBank/DDBJ databases">
        <authorList>
            <person name="Sun Q."/>
            <person name="Zhou Y."/>
        </authorList>
    </citation>
    <scope>NUCLEOTIDE SEQUENCE</scope>
    <source>
        <strain evidence="1">CGMCC 1.15254</strain>
    </source>
</reference>
<evidence type="ECO:0000313" key="2">
    <source>
        <dbReference type="Proteomes" id="UP000632498"/>
    </source>
</evidence>
<keyword evidence="2" id="KW-1185">Reference proteome</keyword>
<organism evidence="1 2">
    <name type="scientific">Terasakiella brassicae</name>
    <dbReference type="NCBI Taxonomy" id="1634917"/>
    <lineage>
        <taxon>Bacteria</taxon>
        <taxon>Pseudomonadati</taxon>
        <taxon>Pseudomonadota</taxon>
        <taxon>Alphaproteobacteria</taxon>
        <taxon>Rhodospirillales</taxon>
        <taxon>Terasakiellaceae</taxon>
        <taxon>Terasakiella</taxon>
    </lineage>
</organism>
<protein>
    <submittedName>
        <fullName evidence="1">Uncharacterized protein</fullName>
    </submittedName>
</protein>
<dbReference type="AlphaFoldDB" id="A0A917BT71"/>
<comment type="caution">
    <text evidence="1">The sequence shown here is derived from an EMBL/GenBank/DDBJ whole genome shotgun (WGS) entry which is preliminary data.</text>
</comment>